<dbReference type="Proteomes" id="UP000324222">
    <property type="component" value="Unassembled WGS sequence"/>
</dbReference>
<accession>A0A5B7GF52</accession>
<evidence type="ECO:0000313" key="1">
    <source>
        <dbReference type="EMBL" id="MPC58940.1"/>
    </source>
</evidence>
<organism evidence="1 2">
    <name type="scientific">Portunus trituberculatus</name>
    <name type="common">Swimming crab</name>
    <name type="synonym">Neptunus trituberculatus</name>
    <dbReference type="NCBI Taxonomy" id="210409"/>
    <lineage>
        <taxon>Eukaryota</taxon>
        <taxon>Metazoa</taxon>
        <taxon>Ecdysozoa</taxon>
        <taxon>Arthropoda</taxon>
        <taxon>Crustacea</taxon>
        <taxon>Multicrustacea</taxon>
        <taxon>Malacostraca</taxon>
        <taxon>Eumalacostraca</taxon>
        <taxon>Eucarida</taxon>
        <taxon>Decapoda</taxon>
        <taxon>Pleocyemata</taxon>
        <taxon>Brachyura</taxon>
        <taxon>Eubrachyura</taxon>
        <taxon>Portunoidea</taxon>
        <taxon>Portunidae</taxon>
        <taxon>Portuninae</taxon>
        <taxon>Portunus</taxon>
    </lineage>
</organism>
<evidence type="ECO:0000313" key="2">
    <source>
        <dbReference type="Proteomes" id="UP000324222"/>
    </source>
</evidence>
<reference evidence="1 2" key="1">
    <citation type="submission" date="2019-05" db="EMBL/GenBank/DDBJ databases">
        <title>Another draft genome of Portunus trituberculatus and its Hox gene families provides insights of decapod evolution.</title>
        <authorList>
            <person name="Jeong J.-H."/>
            <person name="Song I."/>
            <person name="Kim S."/>
            <person name="Choi T."/>
            <person name="Kim D."/>
            <person name="Ryu S."/>
            <person name="Kim W."/>
        </authorList>
    </citation>
    <scope>NUCLEOTIDE SEQUENCE [LARGE SCALE GENOMIC DNA]</scope>
    <source>
        <tissue evidence="1">Muscle</tissue>
    </source>
</reference>
<protein>
    <submittedName>
        <fullName evidence="1">Uncharacterized protein</fullName>
    </submittedName>
</protein>
<comment type="caution">
    <text evidence="1">The sequence shown here is derived from an EMBL/GenBank/DDBJ whole genome shotgun (WGS) entry which is preliminary data.</text>
</comment>
<dbReference type="EMBL" id="VSRR010016120">
    <property type="protein sequence ID" value="MPC58940.1"/>
    <property type="molecule type" value="Genomic_DNA"/>
</dbReference>
<gene>
    <name evidence="1" type="ORF">E2C01_052953</name>
</gene>
<dbReference type="AlphaFoldDB" id="A0A5B7GF52"/>
<proteinExistence type="predicted"/>
<keyword evidence="2" id="KW-1185">Reference proteome</keyword>
<name>A0A5B7GF52_PORTR</name>
<sequence>MSGAPHGLQGATARKSSSLYKLHAAAFELLPRRPRDHGINSMKGDTAASSPTSFMIALHV</sequence>